<protein>
    <submittedName>
        <fullName evidence="3">Unannotated protein</fullName>
    </submittedName>
</protein>
<sequence>MSTQPDSLSALPSTTARILAFIAILVGGLAGGLIGFALVDVQCTGDCGLPLSLGIIVGSIVSAGGTAIVAVLGLRALGEWREISDN</sequence>
<name>A0A6J6KDA8_9ZZZZ</name>
<accession>A0A6J6KDA8</accession>
<reference evidence="3" key="1">
    <citation type="submission" date="2020-05" db="EMBL/GenBank/DDBJ databases">
        <authorList>
            <person name="Chiriac C."/>
            <person name="Salcher M."/>
            <person name="Ghai R."/>
            <person name="Kavagutti S V."/>
        </authorList>
    </citation>
    <scope>NUCLEOTIDE SEQUENCE</scope>
</reference>
<dbReference type="EMBL" id="CAEZTC010000033">
    <property type="protein sequence ID" value="CAB4554249.1"/>
    <property type="molecule type" value="Genomic_DNA"/>
</dbReference>
<keyword evidence="1" id="KW-0472">Membrane</keyword>
<evidence type="ECO:0000313" key="3">
    <source>
        <dbReference type="EMBL" id="CAB4647790.1"/>
    </source>
</evidence>
<organism evidence="3">
    <name type="scientific">freshwater metagenome</name>
    <dbReference type="NCBI Taxonomy" id="449393"/>
    <lineage>
        <taxon>unclassified sequences</taxon>
        <taxon>metagenomes</taxon>
        <taxon>ecological metagenomes</taxon>
    </lineage>
</organism>
<evidence type="ECO:0000256" key="1">
    <source>
        <dbReference type="SAM" id="Phobius"/>
    </source>
</evidence>
<keyword evidence="1" id="KW-0812">Transmembrane</keyword>
<evidence type="ECO:0000313" key="2">
    <source>
        <dbReference type="EMBL" id="CAB4554249.1"/>
    </source>
</evidence>
<gene>
    <name evidence="2" type="ORF">UFOPK1572_00388</name>
    <name evidence="3" type="ORF">UFOPK2169_00555</name>
</gene>
<proteinExistence type="predicted"/>
<dbReference type="AlphaFoldDB" id="A0A6J6KDA8"/>
<keyword evidence="1" id="KW-1133">Transmembrane helix</keyword>
<feature type="transmembrane region" description="Helical" evidence="1">
    <location>
        <begin position="18"/>
        <end position="39"/>
    </location>
</feature>
<feature type="transmembrane region" description="Helical" evidence="1">
    <location>
        <begin position="51"/>
        <end position="74"/>
    </location>
</feature>
<dbReference type="EMBL" id="CAEZWE010000015">
    <property type="protein sequence ID" value="CAB4647790.1"/>
    <property type="molecule type" value="Genomic_DNA"/>
</dbReference>